<dbReference type="InterPro" id="IPR004995">
    <property type="entry name" value="Spore_Ger"/>
</dbReference>
<comment type="similarity">
    <text evidence="2 4">Belongs to the GerABKA family.</text>
</comment>
<dbReference type="PIRSF" id="PIRSF005690">
    <property type="entry name" value="GerBA"/>
    <property type="match status" value="1"/>
</dbReference>
<evidence type="ECO:0000256" key="4">
    <source>
        <dbReference type="PIRNR" id="PIRNR005690"/>
    </source>
</evidence>
<evidence type="ECO:0000256" key="3">
    <source>
        <dbReference type="ARBA" id="ARBA00023136"/>
    </source>
</evidence>
<keyword evidence="5" id="KW-1133">Transmembrane helix</keyword>
<accession>A0A6A8DHL5</accession>
<comment type="caution">
    <text evidence="6">The sequence shown here is derived from an EMBL/GenBank/DDBJ whole genome shotgun (WGS) entry which is preliminary data.</text>
</comment>
<keyword evidence="3 4" id="KW-0472">Membrane</keyword>
<feature type="transmembrane region" description="Helical" evidence="5">
    <location>
        <begin position="424"/>
        <end position="448"/>
    </location>
</feature>
<dbReference type="RefSeq" id="WP_338079601.1">
    <property type="nucleotide sequence ID" value="NZ_WJNG01000029.1"/>
</dbReference>
<dbReference type="EMBL" id="WJNG01000029">
    <property type="protein sequence ID" value="MRH45164.1"/>
    <property type="molecule type" value="Genomic_DNA"/>
</dbReference>
<keyword evidence="5" id="KW-0812">Transmembrane</keyword>
<feature type="transmembrane region" description="Helical" evidence="5">
    <location>
        <begin position="259"/>
        <end position="281"/>
    </location>
</feature>
<dbReference type="AlphaFoldDB" id="A0A6A8DHL5"/>
<evidence type="ECO:0000313" key="7">
    <source>
        <dbReference type="Proteomes" id="UP000799092"/>
    </source>
</evidence>
<protein>
    <submittedName>
        <fullName evidence="6">Spore germination protein</fullName>
    </submittedName>
</protein>
<dbReference type="GO" id="GO:0005886">
    <property type="term" value="C:plasma membrane"/>
    <property type="evidence" value="ECO:0007669"/>
    <property type="project" value="UniProtKB-SubCell"/>
</dbReference>
<dbReference type="PANTHER" id="PTHR22550:SF5">
    <property type="entry name" value="LEUCINE ZIPPER PROTEIN 4"/>
    <property type="match status" value="1"/>
</dbReference>
<evidence type="ECO:0000256" key="2">
    <source>
        <dbReference type="ARBA" id="ARBA00005278"/>
    </source>
</evidence>
<reference evidence="6" key="1">
    <citation type="submission" date="2019-11" db="EMBL/GenBank/DDBJ databases">
        <authorList>
            <person name="Li J."/>
        </authorList>
    </citation>
    <scope>NUCLEOTIDE SEQUENCE</scope>
    <source>
        <strain evidence="6">B6B</strain>
    </source>
</reference>
<proteinExistence type="inferred from homology"/>
<dbReference type="InterPro" id="IPR050768">
    <property type="entry name" value="UPF0353/GerABKA_families"/>
</dbReference>
<dbReference type="PANTHER" id="PTHR22550">
    <property type="entry name" value="SPORE GERMINATION PROTEIN"/>
    <property type="match status" value="1"/>
</dbReference>
<dbReference type="GO" id="GO:0009847">
    <property type="term" value="P:spore germination"/>
    <property type="evidence" value="ECO:0007669"/>
    <property type="project" value="UniProtKB-UniRule"/>
</dbReference>
<dbReference type="Proteomes" id="UP000799092">
    <property type="component" value="Unassembled WGS sequence"/>
</dbReference>
<feature type="transmembrane region" description="Helical" evidence="5">
    <location>
        <begin position="391"/>
        <end position="412"/>
    </location>
</feature>
<evidence type="ECO:0000256" key="5">
    <source>
        <dbReference type="SAM" id="Phobius"/>
    </source>
</evidence>
<gene>
    <name evidence="6" type="ORF">GH741_21290</name>
</gene>
<evidence type="ECO:0000256" key="1">
    <source>
        <dbReference type="ARBA" id="ARBA00004141"/>
    </source>
</evidence>
<dbReference type="Pfam" id="PF03323">
    <property type="entry name" value="GerA"/>
    <property type="match status" value="1"/>
</dbReference>
<comment type="subcellular location">
    <subcellularLocation>
        <location evidence="4">Cell membrane</location>
    </subcellularLocation>
    <subcellularLocation>
        <location evidence="1">Membrane</location>
        <topology evidence="1">Multi-pass membrane protein</topology>
    </subcellularLocation>
</comment>
<name>A0A6A8DHL5_9BACI</name>
<sequence length="498" mass="56376">MFPFLKSKNQTKDNNKDNSQKVLIYKEVEKNNEYIRQLFFAEKNKDFSFRTLTAKYIQKKVHIFFYSSIVNSEKIYNGIIRPLLEADGQSIKDVITIESLTEIKDFDQVVNQINSGKAVIFIDGDTTAYSIDVAEFQARGVEKPENERVVKGPKEGFTEALGVNVSLLRKRFHNHSLIAETALIGTRSKLEVSLMYVNDLVDQDILKNVRERLENISADNVSSIELLEQYIEERPYSIFPTILYTERPDYAAQFIEDGYIVLLMNNSSAALVLPATFWSFFHSSEDRYARFLFGNFTRIIRMLAFAITLLSSATYIAVTNFHSEMIPPDLLLAITSARERVPIPLFLEVIIMEVAFELIREAGIRIPNPLGPTIGIVGALILGQAAVEAGVISPIIVIVAALSGLTSFAIQNTSLNPSVRLSRFLFIFCASFFGMLSLVAALVIWVLYMSSIKSFGVPFFAPLSPHFKSRGDIYFRNVIKHEFWRPGQIKPKDKRKSN</sequence>
<keyword evidence="7" id="KW-1185">Reference proteome</keyword>
<feature type="transmembrane region" description="Helical" evidence="5">
    <location>
        <begin position="302"/>
        <end position="321"/>
    </location>
</feature>
<organism evidence="6 7">
    <name type="scientific">Aquibacillus halophilus</name>
    <dbReference type="NCBI Taxonomy" id="930132"/>
    <lineage>
        <taxon>Bacteria</taxon>
        <taxon>Bacillati</taxon>
        <taxon>Bacillota</taxon>
        <taxon>Bacilli</taxon>
        <taxon>Bacillales</taxon>
        <taxon>Bacillaceae</taxon>
        <taxon>Aquibacillus</taxon>
    </lineage>
</organism>
<evidence type="ECO:0000313" key="6">
    <source>
        <dbReference type="EMBL" id="MRH45164.1"/>
    </source>
</evidence>